<evidence type="ECO:0000259" key="5">
    <source>
        <dbReference type="Pfam" id="PF00206"/>
    </source>
</evidence>
<evidence type="ECO:0000256" key="3">
    <source>
        <dbReference type="ARBA" id="ARBA00022571"/>
    </source>
</evidence>
<feature type="domain" description="Fumarate lyase N-terminal" evidence="5">
    <location>
        <begin position="25"/>
        <end position="299"/>
    </location>
</feature>
<evidence type="ECO:0000313" key="7">
    <source>
        <dbReference type="Proteomes" id="UP000231469"/>
    </source>
</evidence>
<dbReference type="AlphaFoldDB" id="A0A2M7VL25"/>
<dbReference type="EMBL" id="PFPS01000025">
    <property type="protein sequence ID" value="PJA02476.1"/>
    <property type="molecule type" value="Genomic_DNA"/>
</dbReference>
<dbReference type="PANTHER" id="PTHR43814:SF1">
    <property type="entry name" value="ARGININOSUCCINATE LYASE"/>
    <property type="match status" value="1"/>
</dbReference>
<dbReference type="Gene3D" id="1.10.275.10">
    <property type="entry name" value="Fumarase/aspartase (N-terminal domain)"/>
    <property type="match status" value="1"/>
</dbReference>
<dbReference type="PANTHER" id="PTHR43814">
    <property type="entry name" value="ARGININOSUCCINATE LYASE"/>
    <property type="match status" value="1"/>
</dbReference>
<dbReference type="NCBIfam" id="TIGR00838">
    <property type="entry name" value="argH"/>
    <property type="match status" value="1"/>
</dbReference>
<dbReference type="Gene3D" id="1.20.200.10">
    <property type="entry name" value="Fumarase/aspartase (Central domain)"/>
    <property type="match status" value="1"/>
</dbReference>
<protein>
    <recommendedName>
        <fullName evidence="2 4">Argininosuccinate lyase</fullName>
        <ecNumber evidence="2 4">4.3.2.1</ecNumber>
    </recommendedName>
</protein>
<comment type="pathway">
    <text evidence="1">Amino-acid biosynthesis; L-arginine biosynthesis; L-arginine from L-ornithine and carbamoyl phosphate: step 3/3.</text>
</comment>
<dbReference type="PRINTS" id="PR00145">
    <property type="entry name" value="ARGSUCLYASE"/>
</dbReference>
<dbReference type="InterPro" id="IPR008948">
    <property type="entry name" value="L-Aspartase-like"/>
</dbReference>
<dbReference type="InterPro" id="IPR020557">
    <property type="entry name" value="Fumarate_lyase_CS"/>
</dbReference>
<dbReference type="InterPro" id="IPR000362">
    <property type="entry name" value="Fumarate_lyase_fam"/>
</dbReference>
<accession>A0A2M7VL25</accession>
<keyword evidence="3" id="KW-0028">Amino-acid biosynthesis</keyword>
<evidence type="ECO:0000256" key="4">
    <source>
        <dbReference type="NCBIfam" id="TIGR00838"/>
    </source>
</evidence>
<dbReference type="InterPro" id="IPR024083">
    <property type="entry name" value="Fumarase/histidase_N"/>
</dbReference>
<dbReference type="UniPathway" id="UPA00068">
    <property type="reaction ID" value="UER00114"/>
</dbReference>
<comment type="caution">
    <text evidence="6">The sequence shown here is derived from an EMBL/GenBank/DDBJ whole genome shotgun (WGS) entry which is preliminary data.</text>
</comment>
<dbReference type="PRINTS" id="PR00149">
    <property type="entry name" value="FUMRATELYASE"/>
</dbReference>
<keyword evidence="3" id="KW-0055">Arginine biosynthesis</keyword>
<dbReference type="PROSITE" id="PS00163">
    <property type="entry name" value="FUMARATE_LYASES"/>
    <property type="match status" value="1"/>
</dbReference>
<dbReference type="CDD" id="cd01359">
    <property type="entry name" value="Argininosuccinate_lyase"/>
    <property type="match status" value="1"/>
</dbReference>
<reference evidence="7" key="1">
    <citation type="submission" date="2017-09" db="EMBL/GenBank/DDBJ databases">
        <title>Depth-based differentiation of microbial function through sediment-hosted aquifers and enrichment of novel symbionts in the deep terrestrial subsurface.</title>
        <authorList>
            <person name="Probst A.J."/>
            <person name="Ladd B."/>
            <person name="Jarett J.K."/>
            <person name="Geller-Mcgrath D.E."/>
            <person name="Sieber C.M.K."/>
            <person name="Emerson J.B."/>
            <person name="Anantharaman K."/>
            <person name="Thomas B.C."/>
            <person name="Malmstrom R."/>
            <person name="Stieglmeier M."/>
            <person name="Klingl A."/>
            <person name="Woyke T."/>
            <person name="Ryan C.M."/>
            <person name="Banfield J.F."/>
        </authorList>
    </citation>
    <scope>NUCLEOTIDE SEQUENCE [LARGE SCALE GENOMIC DNA]</scope>
</reference>
<evidence type="ECO:0000313" key="6">
    <source>
        <dbReference type="EMBL" id="PJA02476.1"/>
    </source>
</evidence>
<dbReference type="EC" id="4.3.2.1" evidence="2 4"/>
<dbReference type="InterPro" id="IPR022761">
    <property type="entry name" value="Fumarate_lyase_N"/>
</dbReference>
<dbReference type="Proteomes" id="UP000231469">
    <property type="component" value="Unassembled WGS sequence"/>
</dbReference>
<evidence type="ECO:0000256" key="1">
    <source>
        <dbReference type="ARBA" id="ARBA00004941"/>
    </source>
</evidence>
<name>A0A2M7VL25_9BACT</name>
<proteinExistence type="predicted"/>
<dbReference type="InterPro" id="IPR009049">
    <property type="entry name" value="Argininosuccinate_lyase"/>
</dbReference>
<dbReference type="Gene3D" id="1.10.40.30">
    <property type="entry name" value="Fumarase/aspartase (C-terminal domain)"/>
    <property type="match status" value="1"/>
</dbReference>
<keyword evidence="6" id="KW-0456">Lyase</keyword>
<gene>
    <name evidence="6" type="primary">argH</name>
    <name evidence="6" type="ORF">COX73_00585</name>
</gene>
<dbReference type="GO" id="GO:0005829">
    <property type="term" value="C:cytosol"/>
    <property type="evidence" value="ECO:0007669"/>
    <property type="project" value="TreeGrafter"/>
</dbReference>
<dbReference type="Pfam" id="PF00206">
    <property type="entry name" value="Lyase_1"/>
    <property type="match status" value="1"/>
</dbReference>
<organism evidence="6 7">
    <name type="scientific">bacterium (Candidatus Gribaldobacteria) CG_4_10_14_0_2_um_filter_36_18</name>
    <dbReference type="NCBI Taxonomy" id="2014264"/>
    <lineage>
        <taxon>Bacteria</taxon>
        <taxon>Candidatus Gribaldobacteria</taxon>
    </lineage>
</organism>
<evidence type="ECO:0000256" key="2">
    <source>
        <dbReference type="ARBA" id="ARBA00012338"/>
    </source>
</evidence>
<sequence>MKLWEKGYKLDKQIESFTVGEDYILDQKLVSYDCLASIAHVKMLGRIGILKRQEVKRLVRELNNIIKLTRKGRFKILKEQEDCHTAIENYLIKKLGRLGKKIHTARSRNDQVLTALRLYYKDELSSCKKLINDLIGTFKKFLKQYGGIKLPGYTHTRKAMPSSVALWVNSFVDSMKDNLKLIDFTLQLIDQSPLGTGAGYGIPFKIDREYTKKLLRFKKLQKNPIYTQNSRGKFESTILHALTQIMFDLNKIASDLIVFSMPEFGYFELPKNFCTGSSIMPQKKNPDALELLRAKYHVVVSYEFQVKNTIGNLLSGYNRDLQLTKEPTMKGFEITKESLSVMSLIFKNLKVDKEKCNKALTKDIYATEKAYKLVEKGVPFREAYKIISENY</sequence>
<dbReference type="GO" id="GO:0004056">
    <property type="term" value="F:argininosuccinate lyase activity"/>
    <property type="evidence" value="ECO:0007669"/>
    <property type="project" value="UniProtKB-UniRule"/>
</dbReference>
<dbReference type="SUPFAM" id="SSF48557">
    <property type="entry name" value="L-aspartase-like"/>
    <property type="match status" value="1"/>
</dbReference>
<dbReference type="GO" id="GO:0042450">
    <property type="term" value="P:L-arginine biosynthetic process via ornithine"/>
    <property type="evidence" value="ECO:0007669"/>
    <property type="project" value="UniProtKB-UniRule"/>
</dbReference>